<comment type="pathway">
    <text evidence="2">Cell wall biogenesis; peptidoglycan biosynthesis.</text>
</comment>
<evidence type="ECO:0000256" key="15">
    <source>
        <dbReference type="ARBA" id="ARBA00023316"/>
    </source>
</evidence>
<proteinExistence type="inferred from homology"/>
<dbReference type="GO" id="GO:0009252">
    <property type="term" value="P:peptidoglycan biosynthetic process"/>
    <property type="evidence" value="ECO:0007669"/>
    <property type="project" value="UniProtKB-KW"/>
</dbReference>
<dbReference type="GO" id="GO:0030288">
    <property type="term" value="C:outer membrane-bounded periplasmic space"/>
    <property type="evidence" value="ECO:0007669"/>
    <property type="project" value="TreeGrafter"/>
</dbReference>
<feature type="domain" description="Penicillin-binding protein transpeptidase" evidence="19">
    <location>
        <begin position="397"/>
        <end position="635"/>
    </location>
</feature>
<keyword evidence="22" id="KW-1185">Reference proteome</keyword>
<evidence type="ECO:0000256" key="7">
    <source>
        <dbReference type="ARBA" id="ARBA00022670"/>
    </source>
</evidence>
<dbReference type="GO" id="GO:0071555">
    <property type="term" value="P:cell wall organization"/>
    <property type="evidence" value="ECO:0007669"/>
    <property type="project" value="UniProtKB-KW"/>
</dbReference>
<evidence type="ECO:0000256" key="11">
    <source>
        <dbReference type="ARBA" id="ARBA00022960"/>
    </source>
</evidence>
<organism evidence="21 22">
    <name type="scientific">Aureibaculum algae</name>
    <dbReference type="NCBI Taxonomy" id="2584122"/>
    <lineage>
        <taxon>Bacteria</taxon>
        <taxon>Pseudomonadati</taxon>
        <taxon>Bacteroidota</taxon>
        <taxon>Flavobacteriia</taxon>
        <taxon>Flavobacteriales</taxon>
        <taxon>Flavobacteriaceae</taxon>
        <taxon>Aureibaculum</taxon>
    </lineage>
</organism>
<protein>
    <submittedName>
        <fullName evidence="21">Penicillin-binding protein</fullName>
    </submittedName>
</protein>
<evidence type="ECO:0000256" key="18">
    <source>
        <dbReference type="SAM" id="MobiDB-lite"/>
    </source>
</evidence>
<dbReference type="GO" id="GO:0005886">
    <property type="term" value="C:plasma membrane"/>
    <property type="evidence" value="ECO:0007669"/>
    <property type="project" value="UniProtKB-SubCell"/>
</dbReference>
<keyword evidence="9" id="KW-0808">Transferase</keyword>
<evidence type="ECO:0000256" key="4">
    <source>
        <dbReference type="ARBA" id="ARBA00007739"/>
    </source>
</evidence>
<evidence type="ECO:0000256" key="6">
    <source>
        <dbReference type="ARBA" id="ARBA00022645"/>
    </source>
</evidence>
<dbReference type="EMBL" id="CP040749">
    <property type="protein sequence ID" value="QCX39865.1"/>
    <property type="molecule type" value="Genomic_DNA"/>
</dbReference>
<comment type="similarity">
    <text evidence="3">In the C-terminal section; belongs to the transpeptidase family.</text>
</comment>
<keyword evidence="10" id="KW-0378">Hydrolase</keyword>
<dbReference type="Gene3D" id="1.10.3810.10">
    <property type="entry name" value="Biosynthetic peptidoglycan transglycosylase-like"/>
    <property type="match status" value="1"/>
</dbReference>
<dbReference type="GO" id="GO:0008955">
    <property type="term" value="F:peptidoglycan glycosyltransferase activity"/>
    <property type="evidence" value="ECO:0007669"/>
    <property type="project" value="UniProtKB-EC"/>
</dbReference>
<gene>
    <name evidence="21" type="ORF">FF125_15985</name>
</gene>
<dbReference type="GO" id="GO:0008658">
    <property type="term" value="F:penicillin binding"/>
    <property type="evidence" value="ECO:0007669"/>
    <property type="project" value="InterPro"/>
</dbReference>
<feature type="domain" description="Glycosyl transferase family 51" evidence="20">
    <location>
        <begin position="58"/>
        <end position="236"/>
    </location>
</feature>
<accession>A0A5B7TST7</accession>
<comment type="similarity">
    <text evidence="4">In the N-terminal section; belongs to the glycosyltransferase 51 family.</text>
</comment>
<dbReference type="InterPro" id="IPR050396">
    <property type="entry name" value="Glycosyltr_51/Transpeptidase"/>
</dbReference>
<keyword evidence="6" id="KW-0121">Carboxypeptidase</keyword>
<keyword evidence="5" id="KW-1003">Cell membrane</keyword>
<feature type="region of interest" description="Disordered" evidence="18">
    <location>
        <begin position="719"/>
        <end position="742"/>
    </location>
</feature>
<sequence>MLKKILKYLIISLTLLAVLLGLFLTSIYYGVFGPIHTIDELKAFKNQTATLVLSEDDELLGKFFSENRTNIKYEQLPKHLINALVATEDARYFEHDGVDSRSLLRVLFKTILFRDKGSGGGSTINQQLVKNMYGRKNHGPLSMLVNKSKEAFLAYRLEKIYSKEDILTLYLNTVPFGENVLGIEAASRRFFNKSIEEIKIEEAAILVGMLKANTYYNPRIYPDNAKRRRNVVLTQLEKYNYITAKIKDSLQKIPLQLDYANLESEGPANYFLVQVKDEVNKILEDYNNDNNTDLTSNKDGLIITTTLNLQLQNQALNAFKSHLSAMQTRLRKQYRSGNSLKTLNRLITKELNRLKLADKANEIQNRELFSWDGVYTDSISIRDSISQSLTLLHAGLLALDPQTGAVKTWVGGIDFGTQPYDQVFAQRQIASTFKPILYASGLEQGIMPCSYLDNKSLIISDFDNWQPSNYDNSTGGNYSMAAALAKSMNIPTVNLFLNIPFANLEKLWKDLGFMSELPKKPSVALGTANSSIYELSRAYSAFANGGYLVEPKTVLSIKTADGNIIYENKLLKPTEKDRVISNNTSILLSAMLQKAINEGTGTSLKNKYGINIPIAGKTGTSQDYADAWFAAYTPKLVIVSRVGASSPSIRFNSGTYGSGSKLALPLVGKTLQNVKKQYSASFAPLPEQYADALDCEDYLEDSKFNLFFENLFNKNNTTLEKEQRKAERKAKREQRRAERKSN</sequence>
<evidence type="ECO:0000256" key="3">
    <source>
        <dbReference type="ARBA" id="ARBA00007090"/>
    </source>
</evidence>
<evidence type="ECO:0000313" key="21">
    <source>
        <dbReference type="EMBL" id="QCX39865.1"/>
    </source>
</evidence>
<evidence type="ECO:0000256" key="5">
    <source>
        <dbReference type="ARBA" id="ARBA00022475"/>
    </source>
</evidence>
<dbReference type="InterPro" id="IPR023346">
    <property type="entry name" value="Lysozyme-like_dom_sf"/>
</dbReference>
<evidence type="ECO:0000256" key="8">
    <source>
        <dbReference type="ARBA" id="ARBA00022676"/>
    </source>
</evidence>
<evidence type="ECO:0000313" key="22">
    <source>
        <dbReference type="Proteomes" id="UP000306229"/>
    </source>
</evidence>
<evidence type="ECO:0000256" key="16">
    <source>
        <dbReference type="ARBA" id="ARBA00034000"/>
    </source>
</evidence>
<dbReference type="PANTHER" id="PTHR32282:SF11">
    <property type="entry name" value="PENICILLIN-BINDING PROTEIN 1B"/>
    <property type="match status" value="1"/>
</dbReference>
<evidence type="ECO:0000256" key="12">
    <source>
        <dbReference type="ARBA" id="ARBA00022984"/>
    </source>
</evidence>
<evidence type="ECO:0000256" key="9">
    <source>
        <dbReference type="ARBA" id="ARBA00022679"/>
    </source>
</evidence>
<evidence type="ECO:0000256" key="2">
    <source>
        <dbReference type="ARBA" id="ARBA00004752"/>
    </source>
</evidence>
<reference evidence="21 22" key="1">
    <citation type="submission" date="2019-05" db="EMBL/GenBank/DDBJ databases">
        <title>Algicella ahnfeltiae gen. nov., sp. nov., a novel marine bacterium of the family Flavobacteriaceae isolated from a red alga.</title>
        <authorList>
            <person name="Nedashkovskaya O.I."/>
            <person name="Kukhlevskiy A.D."/>
            <person name="Kim S.-G."/>
            <person name="Zhukova N.V."/>
            <person name="Mikhailov V.V."/>
        </authorList>
    </citation>
    <scope>NUCLEOTIDE SEQUENCE [LARGE SCALE GENOMIC DNA]</scope>
    <source>
        <strain evidence="21 22">10Alg115</strain>
    </source>
</reference>
<evidence type="ECO:0000256" key="17">
    <source>
        <dbReference type="ARBA" id="ARBA00049902"/>
    </source>
</evidence>
<dbReference type="AlphaFoldDB" id="A0A5B7TST7"/>
<comment type="catalytic activity">
    <reaction evidence="17">
        <text>[GlcNAc-(1-&gt;4)-Mur2Ac(oyl-L-Ala-gamma-D-Glu-L-Lys-D-Ala-D-Ala)](n)-di-trans,octa-cis-undecaprenyl diphosphate + beta-D-GlcNAc-(1-&gt;4)-Mur2Ac(oyl-L-Ala-gamma-D-Glu-L-Lys-D-Ala-D-Ala)-di-trans,octa-cis-undecaprenyl diphosphate = [GlcNAc-(1-&gt;4)-Mur2Ac(oyl-L-Ala-gamma-D-Glu-L-Lys-D-Ala-D-Ala)](n+1)-di-trans,octa-cis-undecaprenyl diphosphate + di-trans,octa-cis-undecaprenyl diphosphate + H(+)</text>
        <dbReference type="Rhea" id="RHEA:23708"/>
        <dbReference type="Rhea" id="RHEA-COMP:9602"/>
        <dbReference type="Rhea" id="RHEA-COMP:9603"/>
        <dbReference type="ChEBI" id="CHEBI:15378"/>
        <dbReference type="ChEBI" id="CHEBI:58405"/>
        <dbReference type="ChEBI" id="CHEBI:60033"/>
        <dbReference type="ChEBI" id="CHEBI:78435"/>
        <dbReference type="EC" id="2.4.99.28"/>
    </reaction>
</comment>
<dbReference type="KEGG" id="fbe:FF125_15985"/>
<keyword evidence="14" id="KW-0511">Multifunctional enzyme</keyword>
<dbReference type="SUPFAM" id="SSF53955">
    <property type="entry name" value="Lysozyme-like"/>
    <property type="match status" value="1"/>
</dbReference>
<dbReference type="Proteomes" id="UP000306229">
    <property type="component" value="Chromosome"/>
</dbReference>
<keyword evidence="11" id="KW-0133">Cell shape</keyword>
<dbReference type="RefSeq" id="WP_138950739.1">
    <property type="nucleotide sequence ID" value="NZ_CP040749.1"/>
</dbReference>
<dbReference type="Pfam" id="PF00912">
    <property type="entry name" value="Transgly"/>
    <property type="match status" value="1"/>
</dbReference>
<dbReference type="GO" id="GO:0008360">
    <property type="term" value="P:regulation of cell shape"/>
    <property type="evidence" value="ECO:0007669"/>
    <property type="project" value="UniProtKB-KW"/>
</dbReference>
<evidence type="ECO:0000259" key="19">
    <source>
        <dbReference type="Pfam" id="PF00905"/>
    </source>
</evidence>
<dbReference type="GO" id="GO:0009002">
    <property type="term" value="F:serine-type D-Ala-D-Ala carboxypeptidase activity"/>
    <property type="evidence" value="ECO:0007669"/>
    <property type="project" value="UniProtKB-EC"/>
</dbReference>
<evidence type="ECO:0000256" key="1">
    <source>
        <dbReference type="ARBA" id="ARBA00004236"/>
    </source>
</evidence>
<comment type="catalytic activity">
    <reaction evidence="16">
        <text>Preferential cleavage: (Ac)2-L-Lys-D-Ala-|-D-Ala. Also transpeptidation of peptidyl-alanyl moieties that are N-acyl substituents of D-alanine.</text>
        <dbReference type="EC" id="3.4.16.4"/>
    </reaction>
</comment>
<dbReference type="Pfam" id="PF00905">
    <property type="entry name" value="Transpeptidase"/>
    <property type="match status" value="1"/>
</dbReference>
<dbReference type="OrthoDB" id="9766909at2"/>
<evidence type="ECO:0000259" key="20">
    <source>
        <dbReference type="Pfam" id="PF00912"/>
    </source>
</evidence>
<dbReference type="InterPro" id="IPR036950">
    <property type="entry name" value="PBP_transglycosylase"/>
</dbReference>
<name>A0A5B7TST7_9FLAO</name>
<dbReference type="InterPro" id="IPR001264">
    <property type="entry name" value="Glyco_trans_51"/>
</dbReference>
<keyword evidence="8" id="KW-0328">Glycosyltransferase</keyword>
<keyword evidence="12" id="KW-0573">Peptidoglycan synthesis</keyword>
<dbReference type="Gene3D" id="3.40.710.10">
    <property type="entry name" value="DD-peptidase/beta-lactamase superfamily"/>
    <property type="match status" value="1"/>
</dbReference>
<evidence type="ECO:0000256" key="14">
    <source>
        <dbReference type="ARBA" id="ARBA00023268"/>
    </source>
</evidence>
<evidence type="ECO:0000256" key="10">
    <source>
        <dbReference type="ARBA" id="ARBA00022801"/>
    </source>
</evidence>
<dbReference type="GO" id="GO:0006508">
    <property type="term" value="P:proteolysis"/>
    <property type="evidence" value="ECO:0007669"/>
    <property type="project" value="UniProtKB-KW"/>
</dbReference>
<keyword evidence="13" id="KW-0472">Membrane</keyword>
<keyword evidence="15" id="KW-0961">Cell wall biogenesis/degradation</keyword>
<comment type="subcellular location">
    <subcellularLocation>
        <location evidence="1">Cell membrane</location>
    </subcellularLocation>
</comment>
<keyword evidence="7" id="KW-0645">Protease</keyword>
<dbReference type="InterPro" id="IPR001460">
    <property type="entry name" value="PCN-bd_Tpept"/>
</dbReference>
<dbReference type="PANTHER" id="PTHR32282">
    <property type="entry name" value="BINDING PROTEIN TRANSPEPTIDASE, PUTATIVE-RELATED"/>
    <property type="match status" value="1"/>
</dbReference>
<dbReference type="InterPro" id="IPR012338">
    <property type="entry name" value="Beta-lactam/transpept-like"/>
</dbReference>
<evidence type="ECO:0000256" key="13">
    <source>
        <dbReference type="ARBA" id="ARBA00023136"/>
    </source>
</evidence>
<dbReference type="SUPFAM" id="SSF56601">
    <property type="entry name" value="beta-lactamase/transpeptidase-like"/>
    <property type="match status" value="1"/>
</dbReference>